<dbReference type="RefSeq" id="WP_186745199.1">
    <property type="nucleotide sequence ID" value="NZ_CP060394.1"/>
</dbReference>
<feature type="transmembrane region" description="Helical" evidence="1">
    <location>
        <begin position="154"/>
        <end position="179"/>
    </location>
</feature>
<feature type="transmembrane region" description="Helical" evidence="1">
    <location>
        <begin position="89"/>
        <end position="114"/>
    </location>
</feature>
<protein>
    <recommendedName>
        <fullName evidence="4">ABC-2 type transport system permease protein</fullName>
    </recommendedName>
</protein>
<dbReference type="EMBL" id="CP060394">
    <property type="protein sequence ID" value="QNI33645.1"/>
    <property type="molecule type" value="Genomic_DNA"/>
</dbReference>
<organism evidence="2 3">
    <name type="scientific">Alloacidobacterium dinghuense</name>
    <dbReference type="NCBI Taxonomy" id="2763107"/>
    <lineage>
        <taxon>Bacteria</taxon>
        <taxon>Pseudomonadati</taxon>
        <taxon>Acidobacteriota</taxon>
        <taxon>Terriglobia</taxon>
        <taxon>Terriglobales</taxon>
        <taxon>Acidobacteriaceae</taxon>
        <taxon>Alloacidobacterium</taxon>
    </lineage>
</organism>
<feature type="transmembrane region" description="Helical" evidence="1">
    <location>
        <begin position="199"/>
        <end position="221"/>
    </location>
</feature>
<feature type="transmembrane region" description="Helical" evidence="1">
    <location>
        <begin position="44"/>
        <end position="68"/>
    </location>
</feature>
<gene>
    <name evidence="2" type="ORF">H7849_06865</name>
</gene>
<dbReference type="Proteomes" id="UP000515312">
    <property type="component" value="Chromosome"/>
</dbReference>
<proteinExistence type="predicted"/>
<keyword evidence="3" id="KW-1185">Reference proteome</keyword>
<feature type="transmembrane region" description="Helical" evidence="1">
    <location>
        <begin position="17"/>
        <end position="38"/>
    </location>
</feature>
<evidence type="ECO:0000313" key="2">
    <source>
        <dbReference type="EMBL" id="QNI33645.1"/>
    </source>
</evidence>
<reference evidence="2 3" key="1">
    <citation type="submission" date="2020-08" db="EMBL/GenBank/DDBJ databases">
        <title>Edaphobacter telluris sp. nov. and Acidobacterium dinghuensis sp. nov., two acidobacteria isolated from forest soil.</title>
        <authorList>
            <person name="Fu J."/>
            <person name="Qiu L."/>
        </authorList>
    </citation>
    <scope>NUCLEOTIDE SEQUENCE [LARGE SCALE GENOMIC DNA]</scope>
    <source>
        <strain evidence="2">4Y35</strain>
    </source>
</reference>
<keyword evidence="1" id="KW-0472">Membrane</keyword>
<feature type="transmembrane region" description="Helical" evidence="1">
    <location>
        <begin position="126"/>
        <end position="147"/>
    </location>
</feature>
<accession>A0A7G8BM75</accession>
<dbReference type="AlphaFoldDB" id="A0A7G8BM75"/>
<evidence type="ECO:0000256" key="1">
    <source>
        <dbReference type="SAM" id="Phobius"/>
    </source>
</evidence>
<evidence type="ECO:0000313" key="3">
    <source>
        <dbReference type="Proteomes" id="UP000515312"/>
    </source>
</evidence>
<keyword evidence="1" id="KW-1133">Transmembrane helix</keyword>
<evidence type="ECO:0008006" key="4">
    <source>
        <dbReference type="Google" id="ProtNLM"/>
    </source>
</evidence>
<name>A0A7G8BM75_9BACT</name>
<keyword evidence="1" id="KW-0812">Transmembrane</keyword>
<dbReference type="KEGG" id="adin:H7849_06865"/>
<sequence length="231" mass="25167">MIKAWLVAQRLLWQNRWLFLMLMLWPYIMAAILCVGGQPDPDDVLWMLHQECFAGLALVAVTASTLLGNEQRSRRIVMVLSRSVSRPQYLLSLLIATWLPLLLYVSGFVLSGIFMANLLGRPCRGVVVMAGAQLVLGVWAGALSIFWSILVPQIVASIVSMACVGLAVFVGQTGMIGPARLLLALFQTSISGKNIPSNIGLDAILTLGAGAVWFAIASWLFSRRDLNLLAD</sequence>